<sequence length="133" mass="15146">MLFLILTFFVFFSCTSSQLIPNVILTGQPRLVARRMLNVDLNKAQQLVQLDDQNHIHNRVKILDANSHYLTGQETPVAIYRRVLRPAKISFIGKSVVTDQWRGTNDAVELDSWTLSKRPVISGAFLQAPRAFH</sequence>
<dbReference type="PaxDb" id="6239-C29F3.3"/>
<evidence type="ECO:0000256" key="1">
    <source>
        <dbReference type="SAM" id="SignalP"/>
    </source>
</evidence>
<dbReference type="AlphaFoldDB" id="O17614"/>
<proteinExistence type="predicted"/>
<feature type="signal peptide" evidence="1">
    <location>
        <begin position="1"/>
        <end position="17"/>
    </location>
</feature>
<dbReference type="AGR" id="WB:WBGene00007804"/>
<evidence type="ECO:0000313" key="2">
    <source>
        <dbReference type="EMBL" id="CAB02801.2"/>
    </source>
</evidence>
<dbReference type="PhylomeDB" id="O17614"/>
<keyword evidence="1" id="KW-0732">Signal</keyword>
<name>O17614_CAEEL</name>
<evidence type="ECO:0000313" key="4">
    <source>
        <dbReference type="WormBase" id="C29F3.3"/>
    </source>
</evidence>
<dbReference type="CTD" id="183004"/>
<evidence type="ECO:0000313" key="3">
    <source>
        <dbReference type="Proteomes" id="UP000001940"/>
    </source>
</evidence>
<keyword evidence="3" id="KW-1185">Reference proteome</keyword>
<dbReference type="UCSC" id="C29F3.3">
    <property type="organism name" value="c. elegans"/>
</dbReference>
<dbReference type="eggNOG" id="ENOG502TIV2">
    <property type="taxonomic scope" value="Eukaryota"/>
</dbReference>
<dbReference type="HOGENOM" id="CLU_1827047_0_0_1"/>
<dbReference type="GeneID" id="183004"/>
<dbReference type="FunCoup" id="O17614">
    <property type="interactions" value="98"/>
</dbReference>
<accession>O17614</accession>
<dbReference type="WormBase" id="C29F3.3">
    <property type="protein sequence ID" value="CE42375"/>
    <property type="gene ID" value="WBGene00007804"/>
</dbReference>
<dbReference type="Proteomes" id="UP000001940">
    <property type="component" value="Chromosome V"/>
</dbReference>
<organism evidence="2 3">
    <name type="scientific">Caenorhabditis elegans</name>
    <dbReference type="NCBI Taxonomy" id="6239"/>
    <lineage>
        <taxon>Eukaryota</taxon>
        <taxon>Metazoa</taxon>
        <taxon>Ecdysozoa</taxon>
        <taxon>Nematoda</taxon>
        <taxon>Chromadorea</taxon>
        <taxon>Rhabditida</taxon>
        <taxon>Rhabditina</taxon>
        <taxon>Rhabditomorpha</taxon>
        <taxon>Rhabditoidea</taxon>
        <taxon>Rhabditidae</taxon>
        <taxon>Peloderinae</taxon>
        <taxon>Caenorhabditis</taxon>
    </lineage>
</organism>
<dbReference type="OrthoDB" id="5778971at2759"/>
<dbReference type="KEGG" id="cel:CELE_C29F3.3"/>
<dbReference type="InParanoid" id="O17614"/>
<dbReference type="Bgee" id="WBGene00007804">
    <property type="expression patterns" value="Expressed in larva and 1 other cell type or tissue"/>
</dbReference>
<protein>
    <submittedName>
        <fullName evidence="2">DUF2807 domain-containing protein</fullName>
    </submittedName>
</protein>
<reference evidence="2 3" key="1">
    <citation type="journal article" date="1998" name="Science">
        <title>Genome sequence of the nematode C. elegans: a platform for investigating biology.</title>
        <authorList>
            <consortium name="The C. elegans sequencing consortium"/>
            <person name="Sulson J.E."/>
            <person name="Waterston R."/>
        </authorList>
    </citation>
    <scope>NUCLEOTIDE SEQUENCE [LARGE SCALE GENOMIC DNA]</scope>
    <source>
        <strain evidence="2 3">Bristol N2</strain>
    </source>
</reference>
<dbReference type="RefSeq" id="NP_506806.2">
    <property type="nucleotide sequence ID" value="NM_074405.4"/>
</dbReference>
<dbReference type="EMBL" id="BX284605">
    <property type="protein sequence ID" value="CAB02801.2"/>
    <property type="molecule type" value="Genomic_DNA"/>
</dbReference>
<feature type="chain" id="PRO_5004157323" evidence="1">
    <location>
        <begin position="18"/>
        <end position="133"/>
    </location>
</feature>
<gene>
    <name evidence="2 4" type="ORF">C29F3.3</name>
    <name evidence="2" type="ORF">CELE_C29F3.3</name>
</gene>